<sequence length="211" mass="24269">MHDFLKRLIDIAGSIILLTIFSPVIVITAIAIKLTSKGPIFADTPRRVGKDGKLFYPYKFRSMVVNAHRLLKTDPKFKKLYEEYKKSSFKLYDDPRWIPIGGFIRKHSIDEIPQLVNVLKGEMSIVGPRPYYPDELEEQQKRYPNTKKLVKDVLSVKPGITGYWQVSGRSEVAFDKRIEMDAYYAKKKSILFDILILLRSPWAMISGKGAV</sequence>
<comment type="similarity">
    <text evidence="1">Belongs to the bacterial sugar transferase family.</text>
</comment>
<feature type="transmembrane region" description="Helical" evidence="2">
    <location>
        <begin position="12"/>
        <end position="32"/>
    </location>
</feature>
<gene>
    <name evidence="4" type="ORF">A2210_02180</name>
</gene>
<keyword evidence="2" id="KW-1133">Transmembrane helix</keyword>
<evidence type="ECO:0000256" key="2">
    <source>
        <dbReference type="SAM" id="Phobius"/>
    </source>
</evidence>
<dbReference type="EMBL" id="MGHS01000035">
    <property type="protein sequence ID" value="OGM76233.1"/>
    <property type="molecule type" value="Genomic_DNA"/>
</dbReference>
<reference evidence="4 5" key="1">
    <citation type="journal article" date="2016" name="Nat. Commun.">
        <title>Thousands of microbial genomes shed light on interconnected biogeochemical processes in an aquifer system.</title>
        <authorList>
            <person name="Anantharaman K."/>
            <person name="Brown C.T."/>
            <person name="Hug L.A."/>
            <person name="Sharon I."/>
            <person name="Castelle C.J."/>
            <person name="Probst A.J."/>
            <person name="Thomas B.C."/>
            <person name="Singh A."/>
            <person name="Wilkins M.J."/>
            <person name="Karaoz U."/>
            <person name="Brodie E.L."/>
            <person name="Williams K.H."/>
            <person name="Hubbard S.S."/>
            <person name="Banfield J.F."/>
        </authorList>
    </citation>
    <scope>NUCLEOTIDE SEQUENCE [LARGE SCALE GENOMIC DNA]</scope>
</reference>
<feature type="domain" description="Bacterial sugar transferase" evidence="3">
    <location>
        <begin position="6"/>
        <end position="205"/>
    </location>
</feature>
<proteinExistence type="inferred from homology"/>
<dbReference type="Pfam" id="PF02397">
    <property type="entry name" value="Bac_transf"/>
    <property type="match status" value="1"/>
</dbReference>
<comment type="caution">
    <text evidence="4">The sequence shown here is derived from an EMBL/GenBank/DDBJ whole genome shotgun (WGS) entry which is preliminary data.</text>
</comment>
<dbReference type="STRING" id="1802532.A2210_02180"/>
<evidence type="ECO:0000256" key="1">
    <source>
        <dbReference type="ARBA" id="ARBA00006464"/>
    </source>
</evidence>
<accession>A0A1F8CIN8</accession>
<keyword evidence="2" id="KW-0812">Transmembrane</keyword>
<name>A0A1F8CIN8_9BACT</name>
<evidence type="ECO:0000313" key="4">
    <source>
        <dbReference type="EMBL" id="OGM76233.1"/>
    </source>
</evidence>
<dbReference type="PANTHER" id="PTHR30576">
    <property type="entry name" value="COLANIC BIOSYNTHESIS UDP-GLUCOSE LIPID CARRIER TRANSFERASE"/>
    <property type="match status" value="1"/>
</dbReference>
<dbReference type="PANTHER" id="PTHR30576:SF0">
    <property type="entry name" value="UNDECAPRENYL-PHOSPHATE N-ACETYLGALACTOSAMINYL 1-PHOSPHATE TRANSFERASE-RELATED"/>
    <property type="match status" value="1"/>
</dbReference>
<dbReference type="AlphaFoldDB" id="A0A1F8CIN8"/>
<organism evidence="4 5">
    <name type="scientific">Candidatus Woesebacteria bacterium RIFOXYA1_FULL_40_18</name>
    <dbReference type="NCBI Taxonomy" id="1802532"/>
    <lineage>
        <taxon>Bacteria</taxon>
        <taxon>Candidatus Woeseibacteriota</taxon>
    </lineage>
</organism>
<evidence type="ECO:0000259" key="3">
    <source>
        <dbReference type="Pfam" id="PF02397"/>
    </source>
</evidence>
<evidence type="ECO:0000313" key="5">
    <source>
        <dbReference type="Proteomes" id="UP000177855"/>
    </source>
</evidence>
<dbReference type="Proteomes" id="UP000177855">
    <property type="component" value="Unassembled WGS sequence"/>
</dbReference>
<protein>
    <recommendedName>
        <fullName evidence="3">Bacterial sugar transferase domain-containing protein</fullName>
    </recommendedName>
</protein>
<dbReference type="GO" id="GO:0016780">
    <property type="term" value="F:phosphotransferase activity, for other substituted phosphate groups"/>
    <property type="evidence" value="ECO:0007669"/>
    <property type="project" value="TreeGrafter"/>
</dbReference>
<keyword evidence="2" id="KW-0472">Membrane</keyword>
<dbReference type="InterPro" id="IPR003362">
    <property type="entry name" value="Bact_transf"/>
</dbReference>